<reference evidence="1" key="1">
    <citation type="submission" date="2024-04" db="EMBL/GenBank/DDBJ databases">
        <authorList>
            <consortium name="Molecular Ecology Group"/>
        </authorList>
    </citation>
    <scope>NUCLEOTIDE SEQUENCE</scope>
</reference>
<keyword evidence="2" id="KW-1185">Reference proteome</keyword>
<proteinExistence type="predicted"/>
<dbReference type="EMBL" id="OZ034836">
    <property type="protein sequence ID" value="CAL1677821.1"/>
    <property type="molecule type" value="Genomic_DNA"/>
</dbReference>
<dbReference type="Proteomes" id="UP001497644">
    <property type="component" value="Chromosome 13"/>
</dbReference>
<evidence type="ECO:0000313" key="2">
    <source>
        <dbReference type="Proteomes" id="UP001497644"/>
    </source>
</evidence>
<evidence type="ECO:0000313" key="1">
    <source>
        <dbReference type="EMBL" id="CAL1677821.1"/>
    </source>
</evidence>
<accession>A0AAV2NFC2</accession>
<protein>
    <submittedName>
        <fullName evidence="1">Uncharacterized protein</fullName>
    </submittedName>
</protein>
<organism evidence="1 2">
    <name type="scientific">Lasius platythorax</name>
    <dbReference type="NCBI Taxonomy" id="488582"/>
    <lineage>
        <taxon>Eukaryota</taxon>
        <taxon>Metazoa</taxon>
        <taxon>Ecdysozoa</taxon>
        <taxon>Arthropoda</taxon>
        <taxon>Hexapoda</taxon>
        <taxon>Insecta</taxon>
        <taxon>Pterygota</taxon>
        <taxon>Neoptera</taxon>
        <taxon>Endopterygota</taxon>
        <taxon>Hymenoptera</taxon>
        <taxon>Apocrita</taxon>
        <taxon>Aculeata</taxon>
        <taxon>Formicoidea</taxon>
        <taxon>Formicidae</taxon>
        <taxon>Formicinae</taxon>
        <taxon>Lasius</taxon>
        <taxon>Lasius</taxon>
    </lineage>
</organism>
<gene>
    <name evidence="1" type="ORF">LPLAT_LOCUS3777</name>
</gene>
<name>A0AAV2NFC2_9HYME</name>
<dbReference type="AlphaFoldDB" id="A0AAV2NFC2"/>
<sequence length="71" mass="7810">MRIEHLAEVSSIFAPSYASLLLSSAHEFLAMLRNSIELPTIGGVAVNRPKDQPSDEAARANWVADNFINKQ</sequence>